<dbReference type="GeneID" id="97606511"/>
<evidence type="ECO:0000313" key="4">
    <source>
        <dbReference type="EMBL" id="CCO94302.1"/>
    </source>
</evidence>
<evidence type="ECO:0000313" key="5">
    <source>
        <dbReference type="Proteomes" id="UP000013111"/>
    </source>
</evidence>
<comment type="caution">
    <text evidence="4">The sequence shown here is derived from an EMBL/GenBank/DDBJ whole genome shotgun (WGS) entry which is preliminary data.</text>
</comment>
<feature type="chain" id="PRO_5032268566" evidence="2">
    <location>
        <begin position="21"/>
        <end position="602"/>
    </location>
</feature>
<feature type="domain" description="Solute-binding protein family 5" evidence="3">
    <location>
        <begin position="109"/>
        <end position="504"/>
    </location>
</feature>
<evidence type="ECO:0000256" key="1">
    <source>
        <dbReference type="ARBA" id="ARBA00022729"/>
    </source>
</evidence>
<dbReference type="CDD" id="cd08497">
    <property type="entry name" value="MbnE-like"/>
    <property type="match status" value="1"/>
</dbReference>
<dbReference type="Gene3D" id="3.10.105.10">
    <property type="entry name" value="Dipeptide-binding Protein, Domain 3"/>
    <property type="match status" value="1"/>
</dbReference>
<dbReference type="RefSeq" id="WP_004158466.1">
    <property type="nucleotide sequence ID" value="NZ_BAYW01000003.1"/>
</dbReference>
<dbReference type="GO" id="GO:0030288">
    <property type="term" value="C:outer membrane-bounded periplasmic space"/>
    <property type="evidence" value="ECO:0007669"/>
    <property type="project" value="TreeGrafter"/>
</dbReference>
<gene>
    <name evidence="4" type="primary">yejA</name>
    <name evidence="4" type="ORF">BN437_2383</name>
</gene>
<name>A0A831ERD0_ERWAM</name>
<evidence type="ECO:0000259" key="3">
    <source>
        <dbReference type="Pfam" id="PF00496"/>
    </source>
</evidence>
<evidence type="ECO:0000256" key="2">
    <source>
        <dbReference type="SAM" id="SignalP"/>
    </source>
</evidence>
<dbReference type="AlphaFoldDB" id="A0A831ERD0"/>
<dbReference type="PANTHER" id="PTHR30290:SF64">
    <property type="entry name" value="ABC TRANSPORTER PERIPLASMIC BINDING PROTEIN"/>
    <property type="match status" value="1"/>
</dbReference>
<accession>A0A831ERD0</accession>
<reference evidence="4 5" key="2">
    <citation type="submission" date="2013-04" db="EMBL/GenBank/DDBJ databases">
        <title>Comparative genomics of 12 strains of Erwinia amylovora identifies a pan-genome with a large conserved core and provides insights into host specificity.</title>
        <authorList>
            <person name="Mann R.A."/>
            <person name="Smits T.H.M."/>
            <person name="Buehlmann A."/>
            <person name="Blom J."/>
            <person name="Goesmann A."/>
            <person name="Frey J.E."/>
            <person name="Plummer K.M."/>
            <person name="Beer S.V."/>
            <person name="Luck J."/>
            <person name="Duffy B."/>
            <person name="Rodoni B."/>
        </authorList>
    </citation>
    <scope>NUCLEOTIDE SEQUENCE [LARGE SCALE GENOMIC DNA]</scope>
    <source>
        <strain evidence="5">CFBP 1232</strain>
    </source>
</reference>
<dbReference type="InterPro" id="IPR039424">
    <property type="entry name" value="SBP_5"/>
</dbReference>
<dbReference type="FunFam" id="3.10.105.10:FF:000005">
    <property type="entry name" value="ABC transporter substrate-binding protein"/>
    <property type="match status" value="1"/>
</dbReference>
<reference evidence="4 5" key="1">
    <citation type="submission" date="2012-11" db="EMBL/GenBank/DDBJ databases">
        <authorList>
            <person name="Linke B."/>
        </authorList>
    </citation>
    <scope>NUCLEOTIDE SEQUENCE [LARGE SCALE GENOMIC DNA]</scope>
    <source>
        <strain evidence="5">CFBP 1232</strain>
    </source>
</reference>
<dbReference type="InterPro" id="IPR000914">
    <property type="entry name" value="SBP_5_dom"/>
</dbReference>
<keyword evidence="1 2" id="KW-0732">Signal</keyword>
<dbReference type="GO" id="GO:0015833">
    <property type="term" value="P:peptide transport"/>
    <property type="evidence" value="ECO:0007669"/>
    <property type="project" value="TreeGrafter"/>
</dbReference>
<dbReference type="GO" id="GO:0043190">
    <property type="term" value="C:ATP-binding cassette (ABC) transporter complex"/>
    <property type="evidence" value="ECO:0007669"/>
    <property type="project" value="InterPro"/>
</dbReference>
<dbReference type="GO" id="GO:0042884">
    <property type="term" value="P:microcin transport"/>
    <property type="evidence" value="ECO:0007669"/>
    <property type="project" value="TreeGrafter"/>
</dbReference>
<dbReference type="GO" id="GO:1904680">
    <property type="term" value="F:peptide transmembrane transporter activity"/>
    <property type="evidence" value="ECO:0007669"/>
    <property type="project" value="TreeGrafter"/>
</dbReference>
<organism evidence="4 5">
    <name type="scientific">Erwinia amylovora NBRC 12687 = CFBP 1232</name>
    <dbReference type="NCBI Taxonomy" id="1219359"/>
    <lineage>
        <taxon>Bacteria</taxon>
        <taxon>Pseudomonadati</taxon>
        <taxon>Pseudomonadota</taxon>
        <taxon>Gammaproteobacteria</taxon>
        <taxon>Enterobacterales</taxon>
        <taxon>Erwiniaceae</taxon>
        <taxon>Erwinia</taxon>
    </lineage>
</organism>
<sequence length="602" mass="68957">MIVRIAVLALLSLSAGYLHAEKINQGYSFAQLGTAKYANGFTHFDYANPAAPKGGAVTLSAIGTFDNFNRSALRGNPGIGTDTLYDRLFVSSDDEASSLYPLIALFARYPDDYRWVEIALNPQARFQDGSPMTAQDVVFTFNMFMTQGTPQYRLFYKGVTAKVTSRLTVRFDLPKADRDQMLSLLSTPVYPKKFWADHNLADPLPTPPPSSGPYRITAWKMGQSVTYSRVKDYWAANLPVNKGRYNFDRIRYDYYLDDNVAFEAFKAGSFDFRREGSAKKWATQYSGSNFADGYIVKQQQPDTVATDTQWLAFNIQNPQFADRRVREAISLLFDFEWMNKALFYNAYKRVDSYFQNTEFAARDYPDAKELAILAPLKEQYPAEVLDRIYQPPKTDGSGYDRGKLLQALALLKQAGWELKNQRLVNMKSGQPLRFELLLPGGGSYSWVLPYQHNLARIGITIDLRQVDSSQYLARLRKRDFDMTPTRYLAFATPDTNLKIFWASAYINSTWNTPGVSSPLVDNLIDQIVQHQGDKDALLTLARVLDRVLLWNYYMIPMWYTANDRFAYWNKFSMPVIRPTYAQGFDNWWFDANKAARLPAQRR</sequence>
<dbReference type="Gene3D" id="3.40.190.10">
    <property type="entry name" value="Periplasmic binding protein-like II"/>
    <property type="match status" value="1"/>
</dbReference>
<protein>
    <submittedName>
        <fullName evidence="4">Putative ABC transport system, periplasmic component</fullName>
    </submittedName>
</protein>
<dbReference type="PIRSF" id="PIRSF002741">
    <property type="entry name" value="MppA"/>
    <property type="match status" value="1"/>
</dbReference>
<dbReference type="InterPro" id="IPR030678">
    <property type="entry name" value="Peptide/Ni-bd"/>
</dbReference>
<dbReference type="SUPFAM" id="SSF53850">
    <property type="entry name" value="Periplasmic binding protein-like II"/>
    <property type="match status" value="1"/>
</dbReference>
<dbReference type="Pfam" id="PF00496">
    <property type="entry name" value="SBP_bac_5"/>
    <property type="match status" value="1"/>
</dbReference>
<dbReference type="Proteomes" id="UP000013111">
    <property type="component" value="Unassembled WGS sequence"/>
</dbReference>
<proteinExistence type="predicted"/>
<feature type="signal peptide" evidence="2">
    <location>
        <begin position="1"/>
        <end position="20"/>
    </location>
</feature>
<dbReference type="PANTHER" id="PTHR30290">
    <property type="entry name" value="PERIPLASMIC BINDING COMPONENT OF ABC TRANSPORTER"/>
    <property type="match status" value="1"/>
</dbReference>
<dbReference type="EMBL" id="CAPB01000023">
    <property type="protein sequence ID" value="CCO94302.1"/>
    <property type="molecule type" value="Genomic_DNA"/>
</dbReference>